<name>A0AAE1B6Q1_9GAST</name>
<proteinExistence type="predicted"/>
<evidence type="ECO:0000313" key="1">
    <source>
        <dbReference type="EMBL" id="KAK3800434.1"/>
    </source>
</evidence>
<evidence type="ECO:0000313" key="2">
    <source>
        <dbReference type="Proteomes" id="UP001283361"/>
    </source>
</evidence>
<keyword evidence="2" id="KW-1185">Reference proteome</keyword>
<comment type="caution">
    <text evidence="1">The sequence shown here is derived from an EMBL/GenBank/DDBJ whole genome shotgun (WGS) entry which is preliminary data.</text>
</comment>
<dbReference type="EMBL" id="JAWDGP010000459">
    <property type="protein sequence ID" value="KAK3800434.1"/>
    <property type="molecule type" value="Genomic_DNA"/>
</dbReference>
<reference evidence="1" key="1">
    <citation type="journal article" date="2023" name="G3 (Bethesda)">
        <title>A reference genome for the long-term kleptoplast-retaining sea slug Elysia crispata morphotype clarki.</title>
        <authorList>
            <person name="Eastman K.E."/>
            <person name="Pendleton A.L."/>
            <person name="Shaikh M.A."/>
            <person name="Suttiyut T."/>
            <person name="Ogas R."/>
            <person name="Tomko P."/>
            <person name="Gavelis G."/>
            <person name="Widhalm J.R."/>
            <person name="Wisecaver J.H."/>
        </authorList>
    </citation>
    <scope>NUCLEOTIDE SEQUENCE</scope>
    <source>
        <strain evidence="1">ECLA1</strain>
    </source>
</reference>
<dbReference type="AlphaFoldDB" id="A0AAE1B6Q1"/>
<gene>
    <name evidence="1" type="ORF">RRG08_052817</name>
</gene>
<accession>A0AAE1B6Q1</accession>
<dbReference type="Proteomes" id="UP001283361">
    <property type="component" value="Unassembled WGS sequence"/>
</dbReference>
<organism evidence="1 2">
    <name type="scientific">Elysia crispata</name>
    <name type="common">lettuce slug</name>
    <dbReference type="NCBI Taxonomy" id="231223"/>
    <lineage>
        <taxon>Eukaryota</taxon>
        <taxon>Metazoa</taxon>
        <taxon>Spiralia</taxon>
        <taxon>Lophotrochozoa</taxon>
        <taxon>Mollusca</taxon>
        <taxon>Gastropoda</taxon>
        <taxon>Heterobranchia</taxon>
        <taxon>Euthyneura</taxon>
        <taxon>Panpulmonata</taxon>
        <taxon>Sacoglossa</taxon>
        <taxon>Placobranchoidea</taxon>
        <taxon>Plakobranchidae</taxon>
        <taxon>Elysia</taxon>
    </lineage>
</organism>
<sequence length="85" mass="9226">MTGGRGGWLSLDNILLNSTASHMNAVTKGGLTPFRVTKQTSVRQARAGQDESPTRGASVGVITPWTGMWLSILEWSYLDLEYGDL</sequence>
<protein>
    <submittedName>
        <fullName evidence="1">Uncharacterized protein</fullName>
    </submittedName>
</protein>